<evidence type="ECO:0000313" key="11">
    <source>
        <dbReference type="EMBL" id="ATA22172.1"/>
    </source>
</evidence>
<proteinExistence type="inferred from homology"/>
<evidence type="ECO:0000256" key="7">
    <source>
        <dbReference type="ARBA" id="ARBA00061580"/>
    </source>
</evidence>
<dbReference type="OrthoDB" id="9772308at2"/>
<keyword evidence="5 8" id="KW-0482">Metalloprotease</keyword>
<dbReference type="GO" id="GO:0008270">
    <property type="term" value="F:zinc ion binding"/>
    <property type="evidence" value="ECO:0007669"/>
    <property type="project" value="UniProtKB-ARBA"/>
</dbReference>
<evidence type="ECO:0000256" key="9">
    <source>
        <dbReference type="PIRSR" id="PIRSR006615-1"/>
    </source>
</evidence>
<comment type="similarity">
    <text evidence="7 8">Belongs to the peptidase M32 family.</text>
</comment>
<feature type="binding site" evidence="9">
    <location>
        <position position="271"/>
    </location>
    <ligand>
        <name>Zn(2+)</name>
        <dbReference type="ChEBI" id="CHEBI:29105"/>
        <note>catalytic</note>
    </ligand>
</feature>
<evidence type="ECO:0000256" key="1">
    <source>
        <dbReference type="ARBA" id="ARBA00022645"/>
    </source>
</evidence>
<dbReference type="PANTHER" id="PTHR34217">
    <property type="entry name" value="METAL-DEPENDENT CARBOXYPEPTIDASE"/>
    <property type="match status" value="1"/>
</dbReference>
<feature type="binding site" evidence="9">
    <location>
        <position position="267"/>
    </location>
    <ligand>
        <name>Zn(2+)</name>
        <dbReference type="ChEBI" id="CHEBI:29105"/>
        <note>catalytic</note>
    </ligand>
</feature>
<dbReference type="PANTHER" id="PTHR34217:SF1">
    <property type="entry name" value="CARBOXYPEPTIDASE 1"/>
    <property type="match status" value="1"/>
</dbReference>
<comment type="function">
    <text evidence="8">Broad specificity carboxypetidase that releases amino acids sequentially from the C-terminus, including neutral, aromatic, polar and basic residues.</text>
</comment>
<evidence type="ECO:0000256" key="5">
    <source>
        <dbReference type="ARBA" id="ARBA00023049"/>
    </source>
</evidence>
<evidence type="ECO:0000256" key="8">
    <source>
        <dbReference type="PIRNR" id="PIRNR006615"/>
    </source>
</evidence>
<evidence type="ECO:0000256" key="4">
    <source>
        <dbReference type="ARBA" id="ARBA00022801"/>
    </source>
</evidence>
<keyword evidence="1 8" id="KW-0121">Carboxypeptidase</keyword>
<dbReference type="AlphaFoldDB" id="A0A250B8A9"/>
<dbReference type="CDD" id="cd06460">
    <property type="entry name" value="M32_Taq"/>
    <property type="match status" value="1"/>
</dbReference>
<dbReference type="KEGG" id="gqu:AWC35_24135"/>
<keyword evidence="3 8" id="KW-0479">Metal-binding</keyword>
<dbReference type="RefSeq" id="WP_095848763.1">
    <property type="nucleotide sequence ID" value="NZ_CP014136.1"/>
</dbReference>
<dbReference type="InterPro" id="IPR001333">
    <property type="entry name" value="Peptidase_M32_Taq"/>
</dbReference>
<keyword evidence="9" id="KW-0862">Zinc</keyword>
<dbReference type="Gene3D" id="1.10.1370.30">
    <property type="match status" value="1"/>
</dbReference>
<comment type="cofactor">
    <cofactor evidence="9">
        <name>Zn(2+)</name>
        <dbReference type="ChEBI" id="CHEBI:29105"/>
    </cofactor>
    <text evidence="9">Binds 1 zinc ion per subunit.</text>
</comment>
<evidence type="ECO:0000256" key="2">
    <source>
        <dbReference type="ARBA" id="ARBA00022670"/>
    </source>
</evidence>
<keyword evidence="2 8" id="KW-0645">Protease</keyword>
<dbReference type="Proteomes" id="UP000217182">
    <property type="component" value="Chromosome"/>
</dbReference>
<organism evidence="11 12">
    <name type="scientific">Gibbsiella quercinecans</name>
    <dbReference type="NCBI Taxonomy" id="929813"/>
    <lineage>
        <taxon>Bacteria</taxon>
        <taxon>Pseudomonadati</taxon>
        <taxon>Pseudomonadota</taxon>
        <taxon>Gammaproteobacteria</taxon>
        <taxon>Enterobacterales</taxon>
        <taxon>Yersiniaceae</taxon>
        <taxon>Gibbsiella</taxon>
    </lineage>
</organism>
<dbReference type="EMBL" id="CP014136">
    <property type="protein sequence ID" value="ATA22172.1"/>
    <property type="molecule type" value="Genomic_DNA"/>
</dbReference>
<evidence type="ECO:0000256" key="6">
    <source>
        <dbReference type="ARBA" id="ARBA00052755"/>
    </source>
</evidence>
<dbReference type="Pfam" id="PF02074">
    <property type="entry name" value="Peptidase_M32"/>
    <property type="match status" value="1"/>
</dbReference>
<evidence type="ECO:0000313" key="12">
    <source>
        <dbReference type="Proteomes" id="UP000217182"/>
    </source>
</evidence>
<keyword evidence="4 8" id="KW-0378">Hydrolase</keyword>
<dbReference type="PIRSF" id="PIRSF006615">
    <property type="entry name" value="Zn_crbxpep_Taq"/>
    <property type="match status" value="1"/>
</dbReference>
<evidence type="ECO:0000256" key="3">
    <source>
        <dbReference type="ARBA" id="ARBA00022723"/>
    </source>
</evidence>
<dbReference type="EC" id="3.4.17.19" evidence="8"/>
<comment type="catalytic activity">
    <reaction evidence="6 8">
        <text>Release of a C-terminal amino acid with broad specificity, except for -Pro.</text>
        <dbReference type="EC" id="3.4.17.19"/>
    </reaction>
</comment>
<name>A0A250B8A9_9GAMM</name>
<dbReference type="GO" id="GO:0004181">
    <property type="term" value="F:metallocarboxypeptidase activity"/>
    <property type="evidence" value="ECO:0007669"/>
    <property type="project" value="UniProtKB-UniRule"/>
</dbReference>
<feature type="active site" description="Proton donor/acceptor" evidence="10">
    <location>
        <position position="268"/>
    </location>
</feature>
<dbReference type="PROSITE" id="PS52034">
    <property type="entry name" value="PEPTIDASE_M32"/>
    <property type="match status" value="1"/>
</dbReference>
<feature type="binding site" evidence="9">
    <location>
        <position position="297"/>
    </location>
    <ligand>
        <name>Zn(2+)</name>
        <dbReference type="ChEBI" id="CHEBI:29105"/>
        <note>catalytic</note>
    </ligand>
</feature>
<dbReference type="SUPFAM" id="SSF55486">
    <property type="entry name" value="Metalloproteases ('zincins'), catalytic domain"/>
    <property type="match status" value="1"/>
</dbReference>
<keyword evidence="12" id="KW-1185">Reference proteome</keyword>
<dbReference type="PRINTS" id="PR00998">
    <property type="entry name" value="CRBOXYPTASET"/>
</dbReference>
<dbReference type="GO" id="GO:0006508">
    <property type="term" value="P:proteolysis"/>
    <property type="evidence" value="ECO:0007669"/>
    <property type="project" value="UniProtKB-UniRule"/>
</dbReference>
<accession>A0A250B8A9</accession>
<protein>
    <recommendedName>
        <fullName evidence="8">Metal-dependent carboxypeptidase</fullName>
        <ecNumber evidence="8">3.4.17.19</ecNumber>
    </recommendedName>
</protein>
<sequence>MTAATSSSAYGELCTLFTRLARFDHLSAIAGWDMQTMMPPGGSKARAEALAELSVLRHQLLSAQTTGALLDRAWQETLSEIERANLVEMRRQYDNAVVVPADLVEAKWLAGARCEHAWRVQRPANDWQGFAENLQEVVKLSRQEAQIRAQAAGCGRYDALLAMFEPGLRSSELDRIFADLTTWLPDLLQRVVARQQQEPLLTPQGPFDIERQRQLGLSAMKLLGFNFDAGRVDVSAHPFCGGVPEDVRITTRYNETEFLTALMGIVHETGHARYEQNLPREWLGQPISSARSTAIHESQSLLFEMQLARTEGFLKHLRPLVVAQFGEQPALAEDNFIRLNQRVKPGLIRVNADEVSYPAHIILRYEIEKALIEGDIEVADIPALWNEKMQRYLGLDTVGNYRNGCMQDIHWTDGAFGYFPTYTLGAMYAAQLFNAARQAIPTLDSDIAQGNLTSLFHWLQQNIWQHGSRYPTAELIGNATGEPLNPRYFRQHLESRYL</sequence>
<evidence type="ECO:0000256" key="10">
    <source>
        <dbReference type="PIRSR" id="PIRSR006615-2"/>
    </source>
</evidence>
<gene>
    <name evidence="11" type="ORF">AWC35_24135</name>
</gene>
<reference evidence="11 12" key="1">
    <citation type="submission" date="2016-01" db="EMBL/GenBank/DDBJ databases">
        <authorList>
            <person name="Oliw E.H."/>
        </authorList>
    </citation>
    <scope>NUCLEOTIDE SEQUENCE [LARGE SCALE GENOMIC DNA]</scope>
    <source>
        <strain evidence="11 12">FRB97</strain>
    </source>
</reference>
<dbReference type="FunFam" id="1.10.1370.30:FF:000003">
    <property type="entry name" value="Thermostable carboxypeptidase 1"/>
    <property type="match status" value="1"/>
</dbReference>